<evidence type="ECO:0000313" key="2">
    <source>
        <dbReference type="Ensembl" id="ENSSLUP00000044353.1"/>
    </source>
</evidence>
<accession>A0A8C9ZWC0</accession>
<dbReference type="Ensembl" id="ENSSLUT00000045751.1">
    <property type="protein sequence ID" value="ENSSLUP00000044353.1"/>
    <property type="gene ID" value="ENSSLUG00000019639.1"/>
</dbReference>
<feature type="transmembrane region" description="Helical" evidence="1">
    <location>
        <begin position="13"/>
        <end position="37"/>
    </location>
</feature>
<reference evidence="2" key="2">
    <citation type="submission" date="2025-09" db="UniProtKB">
        <authorList>
            <consortium name="Ensembl"/>
        </authorList>
    </citation>
    <scope>IDENTIFICATION</scope>
</reference>
<evidence type="ECO:0000256" key="1">
    <source>
        <dbReference type="SAM" id="Phobius"/>
    </source>
</evidence>
<reference evidence="2" key="1">
    <citation type="submission" date="2025-08" db="UniProtKB">
        <authorList>
            <consortium name="Ensembl"/>
        </authorList>
    </citation>
    <scope>IDENTIFICATION</scope>
</reference>
<keyword evidence="1" id="KW-1133">Transmembrane helix</keyword>
<organism evidence="2 3">
    <name type="scientific">Sander lucioperca</name>
    <name type="common">Pike-perch</name>
    <name type="synonym">Perca lucioperca</name>
    <dbReference type="NCBI Taxonomy" id="283035"/>
    <lineage>
        <taxon>Eukaryota</taxon>
        <taxon>Metazoa</taxon>
        <taxon>Chordata</taxon>
        <taxon>Craniata</taxon>
        <taxon>Vertebrata</taxon>
        <taxon>Euteleostomi</taxon>
        <taxon>Actinopterygii</taxon>
        <taxon>Neopterygii</taxon>
        <taxon>Teleostei</taxon>
        <taxon>Neoteleostei</taxon>
        <taxon>Acanthomorphata</taxon>
        <taxon>Eupercaria</taxon>
        <taxon>Perciformes</taxon>
        <taxon>Percoidei</taxon>
        <taxon>Percidae</taxon>
        <taxon>Luciopercinae</taxon>
        <taxon>Sander</taxon>
    </lineage>
</organism>
<keyword evidence="3" id="KW-1185">Reference proteome</keyword>
<dbReference type="AlphaFoldDB" id="A0A8C9ZWC0"/>
<evidence type="ECO:0000313" key="3">
    <source>
        <dbReference type="Proteomes" id="UP000694568"/>
    </source>
</evidence>
<name>A0A8C9ZWC0_SANLU</name>
<keyword evidence="1" id="KW-0812">Transmembrane</keyword>
<protein>
    <submittedName>
        <fullName evidence="2">Uncharacterized protein</fullName>
    </submittedName>
</protein>
<sequence>MAWAGAPLGEVDFFIYLLPLAVPFFSCPCLTPALFLCSFLKKKREPFCHSIFGSPLLCCAHCHPVESRVAAVRLVLRKQFRPVGNLNSCTVTFSPGFDLSAGPGVSA</sequence>
<dbReference type="Proteomes" id="UP000694568">
    <property type="component" value="Unplaced"/>
</dbReference>
<proteinExistence type="predicted"/>
<keyword evidence="1" id="KW-0472">Membrane</keyword>